<keyword evidence="3 6" id="KW-0378">Hydrolase</keyword>
<dbReference type="KEGG" id="kak:Kalk_12350"/>
<evidence type="ECO:0000256" key="2">
    <source>
        <dbReference type="ARBA" id="ARBA00022670"/>
    </source>
</evidence>
<feature type="active site" description="Charge relay system" evidence="5 6">
    <location>
        <position position="495"/>
    </location>
</feature>
<evidence type="ECO:0000259" key="9">
    <source>
        <dbReference type="Pfam" id="PF00082"/>
    </source>
</evidence>
<keyword evidence="2 6" id="KW-0645">Protease</keyword>
<dbReference type="InterPro" id="IPR015500">
    <property type="entry name" value="Peptidase_S8_subtilisin-rel"/>
</dbReference>
<dbReference type="AlphaFoldDB" id="A0A2K9LLD4"/>
<dbReference type="PRINTS" id="PR00723">
    <property type="entry name" value="SUBTILISIN"/>
</dbReference>
<feature type="compositionally biased region" description="Pro residues" evidence="7">
    <location>
        <begin position="573"/>
        <end position="590"/>
    </location>
</feature>
<dbReference type="EMBL" id="CP022684">
    <property type="protein sequence ID" value="AUM13169.1"/>
    <property type="molecule type" value="Genomic_DNA"/>
</dbReference>
<dbReference type="PROSITE" id="PS00138">
    <property type="entry name" value="SUBTILASE_SER"/>
    <property type="match status" value="1"/>
</dbReference>
<dbReference type="Gene3D" id="3.40.50.200">
    <property type="entry name" value="Peptidase S8/S53 domain"/>
    <property type="match status" value="1"/>
</dbReference>
<evidence type="ECO:0000256" key="4">
    <source>
        <dbReference type="ARBA" id="ARBA00022825"/>
    </source>
</evidence>
<dbReference type="InterPro" id="IPR036852">
    <property type="entry name" value="Peptidase_S8/S53_dom_sf"/>
</dbReference>
<dbReference type="PANTHER" id="PTHR43399">
    <property type="entry name" value="SUBTILISIN-RELATED"/>
    <property type="match status" value="1"/>
</dbReference>
<keyword evidence="4 6" id="KW-0720">Serine protease</keyword>
<feature type="chain" id="PRO_5015005052" description="Peptidase S8/S53 domain-containing protein" evidence="8">
    <location>
        <begin position="46"/>
        <end position="624"/>
    </location>
</feature>
<dbReference type="Pfam" id="PF00082">
    <property type="entry name" value="Peptidase_S8"/>
    <property type="match status" value="1"/>
</dbReference>
<dbReference type="Proteomes" id="UP000235116">
    <property type="component" value="Chromosome"/>
</dbReference>
<name>A0A2K9LLD4_9GAMM</name>
<feature type="domain" description="Peptidase S8/S53" evidence="9">
    <location>
        <begin position="191"/>
        <end position="531"/>
    </location>
</feature>
<gene>
    <name evidence="10" type="ORF">Kalk_12350</name>
</gene>
<feature type="active site" description="Charge relay system" evidence="5 6">
    <location>
        <position position="198"/>
    </location>
</feature>
<dbReference type="InterPro" id="IPR023828">
    <property type="entry name" value="Peptidase_S8_Ser-AS"/>
</dbReference>
<dbReference type="InterPro" id="IPR034204">
    <property type="entry name" value="PfSUB1-like_cat_dom"/>
</dbReference>
<dbReference type="InterPro" id="IPR000209">
    <property type="entry name" value="Peptidase_S8/S53_dom"/>
</dbReference>
<dbReference type="CDD" id="cd07473">
    <property type="entry name" value="Peptidases_S8_Subtilisin_like"/>
    <property type="match status" value="1"/>
</dbReference>
<proteinExistence type="inferred from homology"/>
<feature type="active site" description="Charge relay system" evidence="5 6">
    <location>
        <position position="259"/>
    </location>
</feature>
<dbReference type="GO" id="GO:0004252">
    <property type="term" value="F:serine-type endopeptidase activity"/>
    <property type="evidence" value="ECO:0007669"/>
    <property type="project" value="UniProtKB-UniRule"/>
</dbReference>
<dbReference type="PANTHER" id="PTHR43399:SF4">
    <property type="entry name" value="CELL WALL-ASSOCIATED PROTEASE"/>
    <property type="match status" value="1"/>
</dbReference>
<evidence type="ECO:0000256" key="6">
    <source>
        <dbReference type="PROSITE-ProRule" id="PRU01240"/>
    </source>
</evidence>
<evidence type="ECO:0000256" key="3">
    <source>
        <dbReference type="ARBA" id="ARBA00022801"/>
    </source>
</evidence>
<evidence type="ECO:0000256" key="7">
    <source>
        <dbReference type="SAM" id="MobiDB-lite"/>
    </source>
</evidence>
<keyword evidence="11" id="KW-1185">Reference proteome</keyword>
<dbReference type="SUPFAM" id="SSF52743">
    <property type="entry name" value="Subtilisin-like"/>
    <property type="match status" value="1"/>
</dbReference>
<evidence type="ECO:0000313" key="11">
    <source>
        <dbReference type="Proteomes" id="UP000235116"/>
    </source>
</evidence>
<dbReference type="InterPro" id="IPR051048">
    <property type="entry name" value="Peptidase_S8/S53_subtilisin"/>
</dbReference>
<dbReference type="GO" id="GO:0006508">
    <property type="term" value="P:proteolysis"/>
    <property type="evidence" value="ECO:0007669"/>
    <property type="project" value="UniProtKB-KW"/>
</dbReference>
<dbReference type="InterPro" id="IPR022398">
    <property type="entry name" value="Peptidase_S8_His-AS"/>
</dbReference>
<feature type="region of interest" description="Disordered" evidence="7">
    <location>
        <begin position="558"/>
        <end position="624"/>
    </location>
</feature>
<evidence type="ECO:0000313" key="10">
    <source>
        <dbReference type="EMBL" id="AUM13169.1"/>
    </source>
</evidence>
<reference evidence="11" key="1">
    <citation type="submission" date="2017-08" db="EMBL/GenBank/DDBJ databases">
        <title>Direct submision.</title>
        <authorList>
            <person name="Kim S.-J."/>
            <person name="Rhee S.-K."/>
        </authorList>
    </citation>
    <scope>NUCLEOTIDE SEQUENCE [LARGE SCALE GENOMIC DNA]</scope>
    <source>
        <strain evidence="11">GI5</strain>
    </source>
</reference>
<evidence type="ECO:0000256" key="8">
    <source>
        <dbReference type="SAM" id="SignalP"/>
    </source>
</evidence>
<evidence type="ECO:0000256" key="5">
    <source>
        <dbReference type="PIRSR" id="PIRSR615500-1"/>
    </source>
</evidence>
<dbReference type="PROSITE" id="PS00137">
    <property type="entry name" value="SUBTILASE_HIS"/>
    <property type="match status" value="1"/>
</dbReference>
<sequence length="624" mass="66253">MEATAAMRQYCVASRMTIQVLLRSVRRMGLCALLLLSAYSGPSVAVEAGWDGPNNDPFGLQPKERNIARIKEIPIALPGEFVMDLHRASDFDKTNTYIADQLGKDDYDIALIPNSTLSVVKFPVPKGGWINFNDYLAILEQAPGVADAQPNFVRYTTVGQSPFSDPQASKQWFLQAINAERAWRINQDASSVVVAVIDDAIMVQHEDLQGNLWSNPGEIPGNRIDDDRNGYVDDINGWNFGANNNDPSPRGSGCIESGHGTHVAGAIGAVGGNGKGVTGVSPKVKIMALSAGRPDSKCGFDSAGILEAVRYAVDNGAKVINLSLGGPMGTRIAKQTYQYASDKNVLLVVAAGNDGLSNDVEDIPQGSEITLTALVRDNKVVHQALAPSYPAAFSRSIDGMLTVANMRADTQNSANLFLYRRDIPWDYVGVGVKVQGGKLVTKGFKKLSSGSWVVGSSYGARTVQIGTPGTDIFSTIPKPSGDGAASGYGMMTGTSMASPITAGAAALLWSSFPELSNVQIKQRLLASVKKNSDLSGKVGSAGQLDIYEALCGKQFSKRATGCDGNKPKSKPPQAAPPVSKPVPKPAPTPETKPKPAPEPKPKPKPTANDWLRGAEDPSEGSIEW</sequence>
<evidence type="ECO:0000256" key="1">
    <source>
        <dbReference type="ARBA" id="ARBA00011073"/>
    </source>
</evidence>
<dbReference type="PROSITE" id="PS51892">
    <property type="entry name" value="SUBTILASE"/>
    <property type="match status" value="1"/>
</dbReference>
<keyword evidence="8" id="KW-0732">Signal</keyword>
<feature type="signal peptide" evidence="8">
    <location>
        <begin position="1"/>
        <end position="45"/>
    </location>
</feature>
<organism evidence="10 11">
    <name type="scientific">Ketobacter alkanivorans</name>
    <dbReference type="NCBI Taxonomy" id="1917421"/>
    <lineage>
        <taxon>Bacteria</taxon>
        <taxon>Pseudomonadati</taxon>
        <taxon>Pseudomonadota</taxon>
        <taxon>Gammaproteobacteria</taxon>
        <taxon>Pseudomonadales</taxon>
        <taxon>Ketobacteraceae</taxon>
        <taxon>Ketobacter</taxon>
    </lineage>
</organism>
<accession>A0A2K9LLD4</accession>
<protein>
    <recommendedName>
        <fullName evidence="9">Peptidase S8/S53 domain-containing protein</fullName>
    </recommendedName>
</protein>
<feature type="compositionally biased region" description="Basic and acidic residues" evidence="7">
    <location>
        <begin position="591"/>
        <end position="601"/>
    </location>
</feature>
<comment type="similarity">
    <text evidence="1 6">Belongs to the peptidase S8 family.</text>
</comment>